<keyword evidence="1" id="KW-0808">Transferase</keyword>
<dbReference type="Pfam" id="PF08013">
    <property type="entry name" value="GatZ_KbaZ-like"/>
    <property type="match status" value="1"/>
</dbReference>
<dbReference type="GO" id="GO:2001059">
    <property type="term" value="P:D-tagatose 6-phosphate catabolic process"/>
    <property type="evidence" value="ECO:0007669"/>
    <property type="project" value="UniProtKB-UniPathway"/>
</dbReference>
<dbReference type="EC" id="2.7.1.144" evidence="1"/>
<dbReference type="Proteomes" id="UP000254405">
    <property type="component" value="Unassembled WGS sequence"/>
</dbReference>
<dbReference type="Gene3D" id="1.10.400.20">
    <property type="entry name" value="putative tagatose 6-phosphate kinase domain like"/>
    <property type="match status" value="1"/>
</dbReference>
<reference evidence="1 2" key="1">
    <citation type="submission" date="2018-06" db="EMBL/GenBank/DDBJ databases">
        <authorList>
            <consortium name="Pathogen Informatics"/>
            <person name="Doyle S."/>
        </authorList>
    </citation>
    <scope>NUCLEOTIDE SEQUENCE [LARGE SCALE GENOMIC DNA]</scope>
    <source>
        <strain evidence="1 2">NCTC8985</strain>
    </source>
</reference>
<dbReference type="InterPro" id="IPR012062">
    <property type="entry name" value="GatZ/KbaZ-like"/>
</dbReference>
<dbReference type="AlphaFoldDB" id="A0A376TRE4"/>
<organism evidence="1 2">
    <name type="scientific">Escherichia coli</name>
    <dbReference type="NCBI Taxonomy" id="562"/>
    <lineage>
        <taxon>Bacteria</taxon>
        <taxon>Pseudomonadati</taxon>
        <taxon>Pseudomonadota</taxon>
        <taxon>Gammaproteobacteria</taxon>
        <taxon>Enterobacterales</taxon>
        <taxon>Enterobacteriaceae</taxon>
        <taxon>Escherichia</taxon>
    </lineage>
</organism>
<evidence type="ECO:0000313" key="2">
    <source>
        <dbReference type="Proteomes" id="UP000254405"/>
    </source>
</evidence>
<accession>A0A376TRE4</accession>
<protein>
    <submittedName>
        <fullName evidence="1">Putative tagatose 6-phosphate kinase</fullName>
        <ecNumber evidence="1">2.7.1.144</ecNumber>
    </submittedName>
</protein>
<proteinExistence type="predicted"/>
<dbReference type="GO" id="GO:0005975">
    <property type="term" value="P:carbohydrate metabolic process"/>
    <property type="evidence" value="ECO:0007669"/>
    <property type="project" value="InterPro"/>
</dbReference>
<dbReference type="GO" id="GO:0009024">
    <property type="term" value="F:tagatose-6-phosphate kinase activity"/>
    <property type="evidence" value="ECO:0007669"/>
    <property type="project" value="UniProtKB-EC"/>
</dbReference>
<keyword evidence="1" id="KW-0418">Kinase</keyword>
<dbReference type="EMBL" id="UGCO01000001">
    <property type="protein sequence ID" value="STI79794.1"/>
    <property type="molecule type" value="Genomic_DNA"/>
</dbReference>
<gene>
    <name evidence="1" type="primary">agaZ_1</name>
    <name evidence="1" type="ORF">NCTC8985_05200</name>
</gene>
<sequence length="90" mass="10485">MTATRVVWRVGYSYSDRVRYYWPDSQIDDAFAHLVRNLADSPIPLPLISQYLPLQYVKVRSGELQPTPRELIINHIQDILAQYYTACEGQ</sequence>
<dbReference type="UniPathway" id="UPA00704">
    <property type="reaction ID" value="UER00716"/>
</dbReference>
<evidence type="ECO:0000313" key="1">
    <source>
        <dbReference type="EMBL" id="STI79794.1"/>
    </source>
</evidence>
<name>A0A376TRE4_ECOLX</name>
<dbReference type="SUPFAM" id="SSF51569">
    <property type="entry name" value="Aldolase"/>
    <property type="match status" value="1"/>
</dbReference>